<dbReference type="Pfam" id="PF00440">
    <property type="entry name" value="TetR_N"/>
    <property type="match status" value="1"/>
</dbReference>
<dbReference type="GO" id="GO:0003677">
    <property type="term" value="F:DNA binding"/>
    <property type="evidence" value="ECO:0007669"/>
    <property type="project" value="UniProtKB-UniRule"/>
</dbReference>
<comment type="caution">
    <text evidence="6">The sequence shown here is derived from an EMBL/GenBank/DDBJ whole genome shotgun (WGS) entry which is preliminary data.</text>
</comment>
<dbReference type="PANTHER" id="PTHR47506:SF1">
    <property type="entry name" value="HTH-TYPE TRANSCRIPTIONAL REGULATOR YJDC"/>
    <property type="match status" value="1"/>
</dbReference>
<keyword evidence="2 4" id="KW-0238">DNA-binding</keyword>
<dbReference type="Gene3D" id="1.10.357.10">
    <property type="entry name" value="Tetracycline Repressor, domain 2"/>
    <property type="match status" value="1"/>
</dbReference>
<sequence>MSRNKYPEETVARILDVSMHLFMEKGYERTTIQDIVDGLEGLTKGAIYHHFKSKEEILDAALERVDAASLARYREIRDNGRMSGLEKLQAMFEASAQSAQMEFTPALGIERDPVKNGRLLGLMYSSVFEEVVPRYVEPIIRQGMEDGTIKTRHPREMAEVMVLLANLWVAPLFSPLSAERMAARMEYYVDLMRSMGADLSTKGVVQRLEQFRDTYERKEAEGGKG</sequence>
<keyword evidence="1" id="KW-0805">Transcription regulation</keyword>
<dbReference type="PANTHER" id="PTHR47506">
    <property type="entry name" value="TRANSCRIPTIONAL REGULATORY PROTEIN"/>
    <property type="match status" value="1"/>
</dbReference>
<organism evidence="6 7">
    <name type="scientific">Slackia equolifaciens</name>
    <dbReference type="NCBI Taxonomy" id="498718"/>
    <lineage>
        <taxon>Bacteria</taxon>
        <taxon>Bacillati</taxon>
        <taxon>Actinomycetota</taxon>
        <taxon>Coriobacteriia</taxon>
        <taxon>Eggerthellales</taxon>
        <taxon>Eggerthellaceae</taxon>
        <taxon>Slackia</taxon>
    </lineage>
</organism>
<evidence type="ECO:0000256" key="4">
    <source>
        <dbReference type="PROSITE-ProRule" id="PRU00335"/>
    </source>
</evidence>
<protein>
    <submittedName>
        <fullName evidence="6">TetR/AcrR family transcriptional regulator</fullName>
    </submittedName>
</protein>
<evidence type="ECO:0000313" key="6">
    <source>
        <dbReference type="EMBL" id="RNL38392.1"/>
    </source>
</evidence>
<dbReference type="PROSITE" id="PS50977">
    <property type="entry name" value="HTH_TETR_2"/>
    <property type="match status" value="1"/>
</dbReference>
<dbReference type="InterPro" id="IPR009057">
    <property type="entry name" value="Homeodomain-like_sf"/>
</dbReference>
<dbReference type="InterPro" id="IPR001647">
    <property type="entry name" value="HTH_TetR"/>
</dbReference>
<evidence type="ECO:0000259" key="5">
    <source>
        <dbReference type="PROSITE" id="PS50977"/>
    </source>
</evidence>
<evidence type="ECO:0000256" key="2">
    <source>
        <dbReference type="ARBA" id="ARBA00023125"/>
    </source>
</evidence>
<dbReference type="OrthoDB" id="7505659at2"/>
<accession>A0A3N0AU09</accession>
<dbReference type="AlphaFoldDB" id="A0A3N0AU09"/>
<dbReference type="SUPFAM" id="SSF46689">
    <property type="entry name" value="Homeodomain-like"/>
    <property type="match status" value="1"/>
</dbReference>
<feature type="DNA-binding region" description="H-T-H motif" evidence="4">
    <location>
        <begin position="32"/>
        <end position="51"/>
    </location>
</feature>
<evidence type="ECO:0000256" key="1">
    <source>
        <dbReference type="ARBA" id="ARBA00023015"/>
    </source>
</evidence>
<reference evidence="7" key="1">
    <citation type="submission" date="2018-05" db="EMBL/GenBank/DDBJ databases">
        <title>Genome Sequencing of selected type strains of the family Eggerthellaceae.</title>
        <authorList>
            <person name="Danylec N."/>
            <person name="Stoll D.A."/>
            <person name="Doetsch A."/>
            <person name="Huch M."/>
        </authorList>
    </citation>
    <scope>NUCLEOTIDE SEQUENCE [LARGE SCALE GENOMIC DNA]</scope>
    <source>
        <strain evidence="7">DSM 24851</strain>
    </source>
</reference>
<keyword evidence="3" id="KW-0804">Transcription</keyword>
<name>A0A3N0AU09_9ACTN</name>
<evidence type="ECO:0000256" key="3">
    <source>
        <dbReference type="ARBA" id="ARBA00023163"/>
    </source>
</evidence>
<dbReference type="RefSeq" id="WP_123209407.1">
    <property type="nucleotide sequence ID" value="NZ_JBHTHO010000049.1"/>
</dbReference>
<evidence type="ECO:0000313" key="7">
    <source>
        <dbReference type="Proteomes" id="UP000269591"/>
    </source>
</evidence>
<feature type="domain" description="HTH tetR-type" evidence="5">
    <location>
        <begin position="8"/>
        <end position="69"/>
    </location>
</feature>
<proteinExistence type="predicted"/>
<dbReference type="EMBL" id="QIBX01000018">
    <property type="protein sequence ID" value="RNL38392.1"/>
    <property type="molecule type" value="Genomic_DNA"/>
</dbReference>
<dbReference type="Proteomes" id="UP000269591">
    <property type="component" value="Unassembled WGS sequence"/>
</dbReference>
<gene>
    <name evidence="6" type="ORF">DMP06_08990</name>
</gene>
<keyword evidence="7" id="KW-1185">Reference proteome</keyword>